<dbReference type="Proteomes" id="UP001062846">
    <property type="component" value="Chromosome 9"/>
</dbReference>
<accession>A0ACC0MC93</accession>
<comment type="caution">
    <text evidence="1">The sequence shown here is derived from an EMBL/GenBank/DDBJ whole genome shotgun (WGS) entry which is preliminary data.</text>
</comment>
<gene>
    <name evidence="1" type="ORF">RHMOL_Rhmol09G0077900</name>
</gene>
<sequence>MNTTPATQSSSKQRSAVQSFENTTPAMPTSNEQSSDKSSKESLATVGNSATSTTVSQLQQNLVAPARHLHKLNDIWTLASVPIHTGPHPESIGGPGFSPFQRLGTAPQRAVLSPSPAGTRRPAFAVGAAQAVHQ</sequence>
<reference evidence="1" key="1">
    <citation type="submission" date="2022-02" db="EMBL/GenBank/DDBJ databases">
        <title>Plant Genome Project.</title>
        <authorList>
            <person name="Zhang R.-G."/>
        </authorList>
    </citation>
    <scope>NUCLEOTIDE SEQUENCE</scope>
    <source>
        <strain evidence="1">AT1</strain>
    </source>
</reference>
<dbReference type="EMBL" id="CM046396">
    <property type="protein sequence ID" value="KAI8538122.1"/>
    <property type="molecule type" value="Genomic_DNA"/>
</dbReference>
<proteinExistence type="predicted"/>
<evidence type="ECO:0000313" key="2">
    <source>
        <dbReference type="Proteomes" id="UP001062846"/>
    </source>
</evidence>
<keyword evidence="2" id="KW-1185">Reference proteome</keyword>
<organism evidence="1 2">
    <name type="scientific">Rhododendron molle</name>
    <name type="common">Chinese azalea</name>
    <name type="synonym">Azalea mollis</name>
    <dbReference type="NCBI Taxonomy" id="49168"/>
    <lineage>
        <taxon>Eukaryota</taxon>
        <taxon>Viridiplantae</taxon>
        <taxon>Streptophyta</taxon>
        <taxon>Embryophyta</taxon>
        <taxon>Tracheophyta</taxon>
        <taxon>Spermatophyta</taxon>
        <taxon>Magnoliopsida</taxon>
        <taxon>eudicotyledons</taxon>
        <taxon>Gunneridae</taxon>
        <taxon>Pentapetalae</taxon>
        <taxon>asterids</taxon>
        <taxon>Ericales</taxon>
        <taxon>Ericaceae</taxon>
        <taxon>Ericoideae</taxon>
        <taxon>Rhodoreae</taxon>
        <taxon>Rhododendron</taxon>
    </lineage>
</organism>
<protein>
    <submittedName>
        <fullName evidence="1">Uncharacterized protein</fullName>
    </submittedName>
</protein>
<evidence type="ECO:0000313" key="1">
    <source>
        <dbReference type="EMBL" id="KAI8538122.1"/>
    </source>
</evidence>
<name>A0ACC0MC93_RHOML</name>